<evidence type="ECO:0000313" key="7">
    <source>
        <dbReference type="EMBL" id="CAB4723231.1"/>
    </source>
</evidence>
<dbReference type="EMBL" id="CAEZYO010000005">
    <property type="protein sequence ID" value="CAB4723231.1"/>
    <property type="molecule type" value="Genomic_DNA"/>
</dbReference>
<dbReference type="GO" id="GO:0016020">
    <property type="term" value="C:membrane"/>
    <property type="evidence" value="ECO:0007669"/>
    <property type="project" value="UniProtKB-SubCell"/>
</dbReference>
<dbReference type="InterPro" id="IPR007016">
    <property type="entry name" value="O-antigen_ligase-rel_domated"/>
</dbReference>
<dbReference type="PANTHER" id="PTHR37422:SF13">
    <property type="entry name" value="LIPOPOLYSACCHARIDE BIOSYNTHESIS PROTEIN PA4999-RELATED"/>
    <property type="match status" value="1"/>
</dbReference>
<reference evidence="7" key="1">
    <citation type="submission" date="2020-05" db="EMBL/GenBank/DDBJ databases">
        <authorList>
            <person name="Chiriac C."/>
            <person name="Salcher M."/>
            <person name="Ghai R."/>
            <person name="Kavagutti S V."/>
        </authorList>
    </citation>
    <scope>NUCLEOTIDE SEQUENCE</scope>
</reference>
<feature type="transmembrane region" description="Helical" evidence="5">
    <location>
        <begin position="211"/>
        <end position="228"/>
    </location>
</feature>
<keyword evidence="4 5" id="KW-0472">Membrane</keyword>
<feature type="transmembrane region" description="Helical" evidence="5">
    <location>
        <begin position="121"/>
        <end position="141"/>
    </location>
</feature>
<feature type="transmembrane region" description="Helical" evidence="5">
    <location>
        <begin position="234"/>
        <end position="253"/>
    </location>
</feature>
<name>A0A6J6RGR0_9ZZZZ</name>
<feature type="transmembrane region" description="Helical" evidence="5">
    <location>
        <begin position="260"/>
        <end position="280"/>
    </location>
</feature>
<evidence type="ECO:0000259" key="6">
    <source>
        <dbReference type="Pfam" id="PF04932"/>
    </source>
</evidence>
<proteinExistence type="predicted"/>
<feature type="transmembrane region" description="Helical" evidence="5">
    <location>
        <begin position="52"/>
        <end position="71"/>
    </location>
</feature>
<evidence type="ECO:0000256" key="2">
    <source>
        <dbReference type="ARBA" id="ARBA00022692"/>
    </source>
</evidence>
<evidence type="ECO:0000256" key="4">
    <source>
        <dbReference type="ARBA" id="ARBA00023136"/>
    </source>
</evidence>
<sequence>MGAGFRASERGIQYPSLMVKGISPVLKQLLIAVLVFSSLSLTPWWTVDALNLPKFVVIISIGFTIFLLAITNVHTLDYRKYKNLLIVLALFDSWLVIVLFFSGSGISEQFFGAPGRNTGFLTYFALSFLLFAAAVVSDPLITESFIRVLIFIGLISCAYGLLQIYGKDPISWSNVHSPVVGFVGNPDFQSSLLGLIAILALSSAISPGITIGLRIMLLIFVLASLFEIYKTNAIQGFLVFAFGLLTYCHILFYEKYGRRIGISSFLLTVPFVTLAFLGMLNKGPLSSLLYKPSITYRGDYWRAGWEMTRSHPLFGVGLDGYGDWYRRSRTIEATIRRGPEIVSTSAHNVVLDLLSGGGFLLGFLYVVIIIFTLLSAFRIIGRSRALDPHIAIIFSAWIGYQSQSMVSINQLSLATIGWTLSGLIIGYEINTRPPKALVPKKNNLSFKNNRVLDVKLSKTRIIVLTCVGLCVGSLIALPPFYNSVKFKQSIQNGNVKELTESALATPLDLRRMTSVALNFRDNHLDELSLNIMRRAITEFPDSFDAWKVYSEIIGISNSQKAQAVAEMKRLDPHNPDLK</sequence>
<gene>
    <name evidence="7" type="ORF">UFOPK2731_00301</name>
</gene>
<feature type="transmembrane region" description="Helical" evidence="5">
    <location>
        <begin position="83"/>
        <end position="101"/>
    </location>
</feature>
<keyword evidence="3 5" id="KW-1133">Transmembrane helix</keyword>
<feature type="transmembrane region" description="Helical" evidence="5">
    <location>
        <begin position="359"/>
        <end position="380"/>
    </location>
</feature>
<keyword evidence="2 5" id="KW-0812">Transmembrane</keyword>
<dbReference type="InterPro" id="IPR051533">
    <property type="entry name" value="WaaL-like"/>
</dbReference>
<feature type="transmembrane region" description="Helical" evidence="5">
    <location>
        <begin position="461"/>
        <end position="481"/>
    </location>
</feature>
<evidence type="ECO:0000256" key="1">
    <source>
        <dbReference type="ARBA" id="ARBA00004141"/>
    </source>
</evidence>
<feature type="transmembrane region" description="Helical" evidence="5">
    <location>
        <begin position="186"/>
        <end position="204"/>
    </location>
</feature>
<feature type="transmembrane region" description="Helical" evidence="5">
    <location>
        <begin position="25"/>
        <end position="46"/>
    </location>
</feature>
<comment type="subcellular location">
    <subcellularLocation>
        <location evidence="1">Membrane</location>
        <topology evidence="1">Multi-pass membrane protein</topology>
    </subcellularLocation>
</comment>
<protein>
    <submittedName>
        <fullName evidence="7">Unannotated protein</fullName>
    </submittedName>
</protein>
<organism evidence="7">
    <name type="scientific">freshwater metagenome</name>
    <dbReference type="NCBI Taxonomy" id="449393"/>
    <lineage>
        <taxon>unclassified sequences</taxon>
        <taxon>metagenomes</taxon>
        <taxon>ecological metagenomes</taxon>
    </lineage>
</organism>
<dbReference type="AlphaFoldDB" id="A0A6J6RGR0"/>
<feature type="domain" description="O-antigen ligase-related" evidence="6">
    <location>
        <begin position="221"/>
        <end position="366"/>
    </location>
</feature>
<feature type="transmembrane region" description="Helical" evidence="5">
    <location>
        <begin position="148"/>
        <end position="166"/>
    </location>
</feature>
<evidence type="ECO:0000256" key="3">
    <source>
        <dbReference type="ARBA" id="ARBA00022989"/>
    </source>
</evidence>
<accession>A0A6J6RGR0</accession>
<dbReference type="PANTHER" id="PTHR37422">
    <property type="entry name" value="TEICHURONIC ACID BIOSYNTHESIS PROTEIN TUAE"/>
    <property type="match status" value="1"/>
</dbReference>
<evidence type="ECO:0000256" key="5">
    <source>
        <dbReference type="SAM" id="Phobius"/>
    </source>
</evidence>
<dbReference type="Pfam" id="PF04932">
    <property type="entry name" value="Wzy_C"/>
    <property type="match status" value="1"/>
</dbReference>